<sequence length="54" mass="6162">MNPMKGTMKAKGYNGFICDRLLINSQRHNEGDEGTFGETFRGNLHFISVLCRKK</sequence>
<dbReference type="PATRIC" id="fig|1203610.3.peg.2733"/>
<comment type="caution">
    <text evidence="1">The sequence shown here is derived from an EMBL/GenBank/DDBJ whole genome shotgun (WGS) entry which is preliminary data.</text>
</comment>
<evidence type="ECO:0000313" key="1">
    <source>
        <dbReference type="EMBL" id="KKB55208.1"/>
    </source>
</evidence>
<dbReference type="Proteomes" id="UP000033035">
    <property type="component" value="Unassembled WGS sequence"/>
</dbReference>
<dbReference type="EMBL" id="AQHW01000015">
    <property type="protein sequence ID" value="KKB55208.1"/>
    <property type="molecule type" value="Genomic_DNA"/>
</dbReference>
<keyword evidence="2" id="KW-1185">Reference proteome</keyword>
<dbReference type="AlphaFoldDB" id="A0A0F5JBW7"/>
<dbReference type="HOGENOM" id="CLU_3046219_0_0_10"/>
<dbReference type="STRING" id="1203610.HMPREF1536_02665"/>
<gene>
    <name evidence="1" type="ORF">HMPREF1536_02665</name>
</gene>
<name>A0A0F5JBW7_9BACT</name>
<reference evidence="1 2" key="1">
    <citation type="submission" date="2013-04" db="EMBL/GenBank/DDBJ databases">
        <title>The Genome Sequence of Parabacteroides gordonii DSM 23371.</title>
        <authorList>
            <consortium name="The Broad Institute Genomics Platform"/>
            <person name="Earl A."/>
            <person name="Ward D."/>
            <person name="Feldgarden M."/>
            <person name="Gevers D."/>
            <person name="Martens E."/>
            <person name="Sakamoto M."/>
            <person name="Benno Y."/>
            <person name="Suzuki N."/>
            <person name="Matsunaga N."/>
            <person name="Koshihara K."/>
            <person name="Seki M."/>
            <person name="Komiya H."/>
            <person name="Walker B."/>
            <person name="Young S."/>
            <person name="Zeng Q."/>
            <person name="Gargeya S."/>
            <person name="Fitzgerald M."/>
            <person name="Haas B."/>
            <person name="Abouelleil A."/>
            <person name="Allen A.W."/>
            <person name="Alvarado L."/>
            <person name="Arachchi H.M."/>
            <person name="Berlin A.M."/>
            <person name="Chapman S.B."/>
            <person name="Gainer-Dewar J."/>
            <person name="Goldberg J."/>
            <person name="Griggs A."/>
            <person name="Gujja S."/>
            <person name="Hansen M."/>
            <person name="Howarth C."/>
            <person name="Imamovic A."/>
            <person name="Ireland A."/>
            <person name="Larimer J."/>
            <person name="McCowan C."/>
            <person name="Murphy C."/>
            <person name="Pearson M."/>
            <person name="Poon T.W."/>
            <person name="Priest M."/>
            <person name="Roberts A."/>
            <person name="Saif S."/>
            <person name="Shea T."/>
            <person name="Sisk P."/>
            <person name="Sykes S."/>
            <person name="Wortman J."/>
            <person name="Nusbaum C."/>
            <person name="Birren B."/>
        </authorList>
    </citation>
    <scope>NUCLEOTIDE SEQUENCE [LARGE SCALE GENOMIC DNA]</scope>
    <source>
        <strain evidence="1 2">MS-1</strain>
    </source>
</reference>
<accession>A0A0F5JBW7</accession>
<evidence type="ECO:0000313" key="2">
    <source>
        <dbReference type="Proteomes" id="UP000033035"/>
    </source>
</evidence>
<protein>
    <submittedName>
        <fullName evidence="1">Uncharacterized protein</fullName>
    </submittedName>
</protein>
<proteinExistence type="predicted"/>
<organism evidence="1 2">
    <name type="scientific">Parabacteroides gordonii MS-1 = DSM 23371</name>
    <dbReference type="NCBI Taxonomy" id="1203610"/>
    <lineage>
        <taxon>Bacteria</taxon>
        <taxon>Pseudomonadati</taxon>
        <taxon>Bacteroidota</taxon>
        <taxon>Bacteroidia</taxon>
        <taxon>Bacteroidales</taxon>
        <taxon>Tannerellaceae</taxon>
        <taxon>Parabacteroides</taxon>
    </lineage>
</organism>